<dbReference type="EMBL" id="MHTV01000030">
    <property type="protein sequence ID" value="OHA66561.1"/>
    <property type="molecule type" value="Genomic_DNA"/>
</dbReference>
<name>A0A1G2R3A3_9BACT</name>
<protein>
    <recommendedName>
        <fullName evidence="4">Capsule synthesis protein CapA domain-containing protein</fullName>
    </recommendedName>
</protein>
<dbReference type="CDD" id="cd07381">
    <property type="entry name" value="MPP_CapA"/>
    <property type="match status" value="1"/>
</dbReference>
<dbReference type="InterPro" id="IPR019079">
    <property type="entry name" value="Capsule_synth_CapA"/>
</dbReference>
<dbReference type="PANTHER" id="PTHR33393">
    <property type="entry name" value="POLYGLUTAMINE SYNTHESIS ACCESSORY PROTEIN RV0574C-RELATED"/>
    <property type="match status" value="1"/>
</dbReference>
<dbReference type="SMART" id="SM00854">
    <property type="entry name" value="PGA_cap"/>
    <property type="match status" value="1"/>
</dbReference>
<reference evidence="5 6" key="1">
    <citation type="journal article" date="2016" name="Nat. Commun.">
        <title>Thousands of microbial genomes shed light on interconnected biogeochemical processes in an aquifer system.</title>
        <authorList>
            <person name="Anantharaman K."/>
            <person name="Brown C.T."/>
            <person name="Hug L.A."/>
            <person name="Sharon I."/>
            <person name="Castelle C.J."/>
            <person name="Probst A.J."/>
            <person name="Thomas B.C."/>
            <person name="Singh A."/>
            <person name="Wilkins M.J."/>
            <person name="Karaoz U."/>
            <person name="Brodie E.L."/>
            <person name="Williams K.H."/>
            <person name="Hubbard S.S."/>
            <person name="Banfield J.F."/>
        </authorList>
    </citation>
    <scope>NUCLEOTIDE SEQUENCE [LARGE SCALE GENOMIC DNA]</scope>
</reference>
<keyword evidence="3" id="KW-0732">Signal</keyword>
<dbReference type="AlphaFoldDB" id="A0A1G2R3A3"/>
<dbReference type="Pfam" id="PF09587">
    <property type="entry name" value="PGA_cap"/>
    <property type="match status" value="1"/>
</dbReference>
<feature type="domain" description="Capsule synthesis protein CapA" evidence="4">
    <location>
        <begin position="43"/>
        <end position="285"/>
    </location>
</feature>
<sequence length="325" mass="35828">MTAIAAVLFFASSFSFSSATLPIGDIQPIQTPAPSPSPPARFTLLFAGDIMLDRGVEYKLKQNGADWKFPFLLIADELRKADMVFANLESQISDKGYNVGSIYSFRADPASLEGLVFAGIDVVSVTNNHSFDYTKAAFSDSLLRLQAADIAYTGGGQNIAEAREPVIKDIQGTRIGFLAYSSFGGASWQATQNQSGILFMDENNLDQLQIDIQRAKQKADILVVSIHAGNEYQKYPTAFQQEFGRKAIDAGADLVIGHHPHVTQPLEQYKNGWIAYSLGNFIFDQAFSAETMQGAILQVTLLDKQITQVELRQTKLNENYQVYFP</sequence>
<dbReference type="Proteomes" id="UP000178092">
    <property type="component" value="Unassembled WGS sequence"/>
</dbReference>
<evidence type="ECO:0000256" key="2">
    <source>
        <dbReference type="SAM" id="Coils"/>
    </source>
</evidence>
<evidence type="ECO:0000256" key="3">
    <source>
        <dbReference type="SAM" id="SignalP"/>
    </source>
</evidence>
<dbReference type="PANTHER" id="PTHR33393:SF13">
    <property type="entry name" value="PGA BIOSYNTHESIS PROTEIN CAPA"/>
    <property type="match status" value="1"/>
</dbReference>
<proteinExistence type="inferred from homology"/>
<keyword evidence="2" id="KW-0175">Coiled coil</keyword>
<evidence type="ECO:0000313" key="5">
    <source>
        <dbReference type="EMBL" id="OHA66561.1"/>
    </source>
</evidence>
<feature type="coiled-coil region" evidence="2">
    <location>
        <begin position="198"/>
        <end position="225"/>
    </location>
</feature>
<comment type="caution">
    <text evidence="5">The sequence shown here is derived from an EMBL/GenBank/DDBJ whole genome shotgun (WGS) entry which is preliminary data.</text>
</comment>
<dbReference type="InterPro" id="IPR052169">
    <property type="entry name" value="CW_Biosynth-Accessory"/>
</dbReference>
<dbReference type="InterPro" id="IPR029052">
    <property type="entry name" value="Metallo-depent_PP-like"/>
</dbReference>
<dbReference type="Gene3D" id="3.60.21.10">
    <property type="match status" value="1"/>
</dbReference>
<accession>A0A1G2R3A3</accession>
<feature type="signal peptide" evidence="3">
    <location>
        <begin position="1"/>
        <end position="19"/>
    </location>
</feature>
<comment type="similarity">
    <text evidence="1">Belongs to the CapA family.</text>
</comment>
<organism evidence="5 6">
    <name type="scientific">Candidatus Wildermuthbacteria bacterium RIFCSPHIGHO2_02_FULL_45_25</name>
    <dbReference type="NCBI Taxonomy" id="1802450"/>
    <lineage>
        <taxon>Bacteria</taxon>
        <taxon>Candidatus Wildermuthiibacteriota</taxon>
    </lineage>
</organism>
<evidence type="ECO:0000256" key="1">
    <source>
        <dbReference type="ARBA" id="ARBA00005662"/>
    </source>
</evidence>
<evidence type="ECO:0000313" key="6">
    <source>
        <dbReference type="Proteomes" id="UP000178092"/>
    </source>
</evidence>
<feature type="chain" id="PRO_5009584185" description="Capsule synthesis protein CapA domain-containing protein" evidence="3">
    <location>
        <begin position="20"/>
        <end position="325"/>
    </location>
</feature>
<evidence type="ECO:0000259" key="4">
    <source>
        <dbReference type="SMART" id="SM00854"/>
    </source>
</evidence>
<gene>
    <name evidence="5" type="ORF">A3C04_03955</name>
</gene>
<dbReference type="SUPFAM" id="SSF56300">
    <property type="entry name" value="Metallo-dependent phosphatases"/>
    <property type="match status" value="1"/>
</dbReference>